<accession>A0A246WR63</accession>
<dbReference type="Proteomes" id="UP000536746">
    <property type="component" value="Unassembled WGS sequence"/>
</dbReference>
<dbReference type="Proteomes" id="UP000197596">
    <property type="component" value="Unassembled WGS sequence"/>
</dbReference>
<sequence length="88" mass="9804">MPHTDKAEKFRSFSADYTREVGGERYSYVARFTFGDAISWNADVSRDDLPKGHLSGSFDRAGFDEPEVVGAVKALIEEEIESLNGIDE</sequence>
<protein>
    <submittedName>
        <fullName evidence="2">Uncharacterized protein</fullName>
    </submittedName>
</protein>
<proteinExistence type="predicted"/>
<organism evidence="2 3">
    <name type="scientific">Herbaspirillum robiniae</name>
    <dbReference type="NCBI Taxonomy" id="2014887"/>
    <lineage>
        <taxon>Bacteria</taxon>
        <taxon>Pseudomonadati</taxon>
        <taxon>Pseudomonadota</taxon>
        <taxon>Betaproteobacteria</taxon>
        <taxon>Burkholderiales</taxon>
        <taxon>Oxalobacteraceae</taxon>
        <taxon>Herbaspirillum</taxon>
    </lineage>
</organism>
<evidence type="ECO:0000313" key="2">
    <source>
        <dbReference type="EMBL" id="OWY28891.1"/>
    </source>
</evidence>
<dbReference type="AlphaFoldDB" id="A0A246WR63"/>
<evidence type="ECO:0000313" key="1">
    <source>
        <dbReference type="EMBL" id="NUU01981.1"/>
    </source>
</evidence>
<dbReference type="EMBL" id="JABFMT010000008">
    <property type="protein sequence ID" value="NUU01981.1"/>
    <property type="molecule type" value="Genomic_DNA"/>
</dbReference>
<dbReference type="EMBL" id="NJGU01000006">
    <property type="protein sequence ID" value="OWY28891.1"/>
    <property type="molecule type" value="Genomic_DNA"/>
</dbReference>
<evidence type="ECO:0000313" key="4">
    <source>
        <dbReference type="Proteomes" id="UP000536746"/>
    </source>
</evidence>
<evidence type="ECO:0000313" key="3">
    <source>
        <dbReference type="Proteomes" id="UP000197596"/>
    </source>
</evidence>
<dbReference type="RefSeq" id="WP_079218678.1">
    <property type="nucleotide sequence ID" value="NZ_CP018845.1"/>
</dbReference>
<gene>
    <name evidence="2" type="ORF">CEJ42_13065</name>
    <name evidence="1" type="ORF">HNO84_10250</name>
</gene>
<dbReference type="OrthoDB" id="9885256at2"/>
<keyword evidence="4" id="KW-1185">Reference proteome</keyword>
<name>A0A246WR63_9BURK</name>
<reference evidence="2 3" key="1">
    <citation type="submission" date="2017-06" db="EMBL/GenBank/DDBJ databases">
        <title>Herbaspirillum phytohormonus sp. nov., isolated from the root nodule of Robinia pseudoacacia in lead-zinc mine.</title>
        <authorList>
            <person name="Fan M."/>
            <person name="Lin Y."/>
        </authorList>
    </citation>
    <scope>NUCLEOTIDE SEQUENCE [LARGE SCALE GENOMIC DNA]</scope>
    <source>
        <strain evidence="2 3">HZ10</strain>
    </source>
</reference>
<comment type="caution">
    <text evidence="2">The sequence shown here is derived from an EMBL/GenBank/DDBJ whole genome shotgun (WGS) entry which is preliminary data.</text>
</comment>
<reference evidence="1 4" key="2">
    <citation type="journal article" date="2020" name="Front. Plant Sci.">
        <title>Isolation of Rhizosphere Bacteria That Improve Quality and Water Stress Tolerance in Greenhouse Ornamentals.</title>
        <authorList>
            <person name="Nordstedt N.P."/>
            <person name="Jones M.L."/>
        </authorList>
    </citation>
    <scope>NUCLEOTIDE SEQUENCE [LARGE SCALE GENOMIC DNA]</scope>
    <source>
        <strain evidence="1 4">C6C2</strain>
    </source>
</reference>